<name>A0A8D8G275_CULPI</name>
<protein>
    <submittedName>
        <fullName evidence="1">(northern house mosquito) hypothetical protein</fullName>
    </submittedName>
</protein>
<evidence type="ECO:0000313" key="1">
    <source>
        <dbReference type="EMBL" id="CAG6491745.1"/>
    </source>
</evidence>
<accession>A0A8D8G275</accession>
<dbReference type="EMBL" id="HBUE01176554">
    <property type="protein sequence ID" value="CAG6518075.1"/>
    <property type="molecule type" value="Transcribed_RNA"/>
</dbReference>
<dbReference type="EMBL" id="HBUE01282071">
    <property type="protein sequence ID" value="CAG6569607.1"/>
    <property type="molecule type" value="Transcribed_RNA"/>
</dbReference>
<dbReference type="AlphaFoldDB" id="A0A8D8G275"/>
<proteinExistence type="predicted"/>
<organism evidence="1">
    <name type="scientific">Culex pipiens</name>
    <name type="common">House mosquito</name>
    <dbReference type="NCBI Taxonomy" id="7175"/>
    <lineage>
        <taxon>Eukaryota</taxon>
        <taxon>Metazoa</taxon>
        <taxon>Ecdysozoa</taxon>
        <taxon>Arthropoda</taxon>
        <taxon>Hexapoda</taxon>
        <taxon>Insecta</taxon>
        <taxon>Pterygota</taxon>
        <taxon>Neoptera</taxon>
        <taxon>Endopterygota</taxon>
        <taxon>Diptera</taxon>
        <taxon>Nematocera</taxon>
        <taxon>Culicoidea</taxon>
        <taxon>Culicidae</taxon>
        <taxon>Culicinae</taxon>
        <taxon>Culicini</taxon>
        <taxon>Culex</taxon>
        <taxon>Culex</taxon>
    </lineage>
</organism>
<dbReference type="EMBL" id="HBUE01119520">
    <property type="protein sequence ID" value="CAG6491745.1"/>
    <property type="molecule type" value="Transcribed_RNA"/>
</dbReference>
<reference evidence="1" key="1">
    <citation type="submission" date="2021-05" db="EMBL/GenBank/DDBJ databases">
        <authorList>
            <person name="Alioto T."/>
            <person name="Alioto T."/>
            <person name="Gomez Garrido J."/>
        </authorList>
    </citation>
    <scope>NUCLEOTIDE SEQUENCE</scope>
</reference>
<sequence>MAIRRRPTRYFPLPPPQPAPVTIRRAAIRTHFRRATGPRAIATRISRSSNSLRLRPLRSLRQALRYRWRCLHTGPRPRILPYSQLLQFFLMVTRPKWAVQPEVVLLDITTTAATTATRIAREVVVPRPEEVATRANGPTVATTLATVTQTTTAAK</sequence>
<dbReference type="EMBL" id="HBUE01119519">
    <property type="protein sequence ID" value="CAG6491744.1"/>
    <property type="molecule type" value="Transcribed_RNA"/>
</dbReference>